<dbReference type="AlphaFoldDB" id="A0AAN7W162"/>
<comment type="caution">
    <text evidence="1">The sequence shown here is derived from an EMBL/GenBank/DDBJ whole genome shotgun (WGS) entry which is preliminary data.</text>
</comment>
<gene>
    <name evidence="1" type="ORF">LTR97_011056</name>
</gene>
<dbReference type="PANTHER" id="PTHR35186:SF4">
    <property type="entry name" value="PRION-INHIBITION AND PROPAGATION HELO DOMAIN-CONTAINING PROTEIN"/>
    <property type="match status" value="1"/>
</dbReference>
<evidence type="ECO:0000313" key="1">
    <source>
        <dbReference type="EMBL" id="KAK5691885.1"/>
    </source>
</evidence>
<organism evidence="1 2">
    <name type="scientific">Elasticomyces elasticus</name>
    <dbReference type="NCBI Taxonomy" id="574655"/>
    <lineage>
        <taxon>Eukaryota</taxon>
        <taxon>Fungi</taxon>
        <taxon>Dikarya</taxon>
        <taxon>Ascomycota</taxon>
        <taxon>Pezizomycotina</taxon>
        <taxon>Dothideomycetes</taxon>
        <taxon>Dothideomycetidae</taxon>
        <taxon>Mycosphaerellales</taxon>
        <taxon>Teratosphaeriaceae</taxon>
        <taxon>Elasticomyces</taxon>
    </lineage>
</organism>
<sequence length="536" mass="60028">MEATQARRPSPLLLGGSLAVISTIGVDIDDRLSVASTKLRNKVQRRQRFCAFWFVITDRCRAVSREVFTRAGKDEDEIVQLLQGSVDLVDPPENASTAWHVQGLPEALQRVFGTRHSEFSTNSQRLLERLYALADLLGTDVSVVKASLPQLAEVAPQEGFFRPVLSKERRIENSLKYAIAQINKIDRLMPMEPGVVVRPAIEQEQYPDESPVQIRWEEVQPLVEAAHHAFHLTDGLCQCDEPKHMVHVRLQRRIRPQYSSAISMSEQERLRLAISREGVWKNADLRRISNTTSYEVYPLPERRCSRIQALSELQVLHLGLHKDTGSGAVSLHEIGLADSTDQVDPSKENIRTANLRTRRALPVLLALSVLQLGTTPWLGRLWTDEDLLFRNFNSPEELQPHIAPPLPDDLGMRGFGTTQMLSHNAAILALGIFVAQMGCDPNGHLDLKTDATSGGTSLKSRWANDGKTGIGPLLGAAIKSSRNDISERCYAVVDQCIRLYNEPLLNLKDEAQVKEVWQWVVLPLLEEENRLGEALV</sequence>
<dbReference type="PANTHER" id="PTHR35186">
    <property type="entry name" value="ANK_REP_REGION DOMAIN-CONTAINING PROTEIN"/>
    <property type="match status" value="1"/>
</dbReference>
<evidence type="ECO:0000313" key="2">
    <source>
        <dbReference type="Proteomes" id="UP001310594"/>
    </source>
</evidence>
<protein>
    <submittedName>
        <fullName evidence="1">Uncharacterized protein</fullName>
    </submittedName>
</protein>
<dbReference type="EMBL" id="JAVRQU010000020">
    <property type="protein sequence ID" value="KAK5691885.1"/>
    <property type="molecule type" value="Genomic_DNA"/>
</dbReference>
<dbReference type="Proteomes" id="UP001310594">
    <property type="component" value="Unassembled WGS sequence"/>
</dbReference>
<proteinExistence type="predicted"/>
<reference evidence="1" key="1">
    <citation type="submission" date="2023-08" db="EMBL/GenBank/DDBJ databases">
        <title>Black Yeasts Isolated from many extreme environments.</title>
        <authorList>
            <person name="Coleine C."/>
            <person name="Stajich J.E."/>
            <person name="Selbmann L."/>
        </authorList>
    </citation>
    <scope>NUCLEOTIDE SEQUENCE</scope>
    <source>
        <strain evidence="1">CCFEE 5810</strain>
    </source>
</reference>
<accession>A0AAN7W162</accession>
<name>A0AAN7W162_9PEZI</name>